<keyword evidence="12" id="KW-1185">Reference proteome</keyword>
<dbReference type="PANTHER" id="PTHR42743">
    <property type="entry name" value="AMINO-ACID AMINOTRANSFERASE"/>
    <property type="match status" value="1"/>
</dbReference>
<dbReference type="Proteomes" id="UP000596074">
    <property type="component" value="Chromosome"/>
</dbReference>
<evidence type="ECO:0000313" key="11">
    <source>
        <dbReference type="EMBL" id="QQD24171.1"/>
    </source>
</evidence>
<dbReference type="Gene3D" id="3.20.10.10">
    <property type="entry name" value="D-amino Acid Aminotransferase, subunit A, domain 2"/>
    <property type="match status" value="1"/>
</dbReference>
<accession>A0A9X7UY45</accession>
<dbReference type="InterPro" id="IPR036038">
    <property type="entry name" value="Aminotransferase-like"/>
</dbReference>
<evidence type="ECO:0000313" key="12">
    <source>
        <dbReference type="Proteomes" id="UP000596074"/>
    </source>
</evidence>
<evidence type="ECO:0000256" key="4">
    <source>
        <dbReference type="ARBA" id="ARBA00022898"/>
    </source>
</evidence>
<dbReference type="GO" id="GO:0008153">
    <property type="term" value="P:4-aminobenzoate biosynthetic process"/>
    <property type="evidence" value="ECO:0007669"/>
    <property type="project" value="UniProtKB-UniRule"/>
</dbReference>
<comment type="similarity">
    <text evidence="2">Belongs to the class-IV pyridoxal-phosphate-dependent aminotransferase family.</text>
</comment>
<reference evidence="11 12" key="1">
    <citation type="submission" date="2019-11" db="EMBL/GenBank/DDBJ databases">
        <title>Venatorbacter sp. nov. a predator of Campylobacter and other Gram-negative bacteria.</title>
        <authorList>
            <person name="Saeedi A."/>
            <person name="Cummings N.J."/>
            <person name="Connerton I.F."/>
            <person name="Connerton P.L."/>
        </authorList>
    </citation>
    <scope>NUCLEOTIDE SEQUENCE [LARGE SCALE GENOMIC DNA]</scope>
    <source>
        <strain evidence="11">XL5</strain>
    </source>
</reference>
<dbReference type="GO" id="GO:0046656">
    <property type="term" value="P:folic acid biosynthetic process"/>
    <property type="evidence" value="ECO:0007669"/>
    <property type="project" value="UniProtKB-KW"/>
</dbReference>
<evidence type="ECO:0000256" key="7">
    <source>
        <dbReference type="ARBA" id="ARBA00035633"/>
    </source>
</evidence>
<name>A0A9X7UY45_9GAMM</name>
<evidence type="ECO:0000256" key="9">
    <source>
        <dbReference type="ARBA" id="ARBA00049529"/>
    </source>
</evidence>
<dbReference type="NCBIfam" id="TIGR03461">
    <property type="entry name" value="pabC_Proteo"/>
    <property type="match status" value="1"/>
</dbReference>
<dbReference type="InterPro" id="IPR001544">
    <property type="entry name" value="Aminotrans_IV"/>
</dbReference>
<proteinExistence type="inferred from homology"/>
<comment type="cofactor">
    <cofactor evidence="1">
        <name>pyridoxal 5'-phosphate</name>
        <dbReference type="ChEBI" id="CHEBI:597326"/>
    </cofactor>
</comment>
<dbReference type="SUPFAM" id="SSF56752">
    <property type="entry name" value="D-aminoacid aminotransferase-like PLP-dependent enzymes"/>
    <property type="match status" value="1"/>
</dbReference>
<protein>
    <recommendedName>
        <fullName evidence="8 10">Aminodeoxychorismate lyase</fullName>
        <ecNumber evidence="8 10">4.1.3.38</ecNumber>
    </recommendedName>
</protein>
<dbReference type="AlphaFoldDB" id="A0A9X7UY45"/>
<dbReference type="GO" id="GO:0008696">
    <property type="term" value="F:4-amino-4-deoxychorismate lyase activity"/>
    <property type="evidence" value="ECO:0007669"/>
    <property type="project" value="UniProtKB-UniRule"/>
</dbReference>
<dbReference type="InterPro" id="IPR017824">
    <property type="entry name" value="Aminodeoxychorismate_lyase_IV"/>
</dbReference>
<dbReference type="GO" id="GO:0030170">
    <property type="term" value="F:pyridoxal phosphate binding"/>
    <property type="evidence" value="ECO:0007669"/>
    <property type="project" value="InterPro"/>
</dbReference>
<dbReference type="EC" id="4.1.3.38" evidence="8 10"/>
<keyword evidence="5" id="KW-0289">Folate biosynthesis</keyword>
<evidence type="ECO:0000256" key="5">
    <source>
        <dbReference type="ARBA" id="ARBA00022909"/>
    </source>
</evidence>
<evidence type="ECO:0000256" key="10">
    <source>
        <dbReference type="NCBIfam" id="TIGR03461"/>
    </source>
</evidence>
<dbReference type="InterPro" id="IPR043131">
    <property type="entry name" value="BCAT-like_N"/>
</dbReference>
<comment type="catalytic activity">
    <reaction evidence="9">
        <text>4-amino-4-deoxychorismate = 4-aminobenzoate + pyruvate + H(+)</text>
        <dbReference type="Rhea" id="RHEA:16201"/>
        <dbReference type="ChEBI" id="CHEBI:15361"/>
        <dbReference type="ChEBI" id="CHEBI:15378"/>
        <dbReference type="ChEBI" id="CHEBI:17836"/>
        <dbReference type="ChEBI" id="CHEBI:58406"/>
        <dbReference type="EC" id="4.1.3.38"/>
    </reaction>
</comment>
<dbReference type="Gene3D" id="3.30.470.10">
    <property type="match status" value="1"/>
</dbReference>
<evidence type="ECO:0000256" key="8">
    <source>
        <dbReference type="ARBA" id="ARBA00035676"/>
    </source>
</evidence>
<dbReference type="InterPro" id="IPR050571">
    <property type="entry name" value="Class-IV_PLP-Dep_Aminotrnsfr"/>
</dbReference>
<gene>
    <name evidence="11" type="primary">pabC</name>
    <name evidence="11" type="ORF">GJQ55_06640</name>
</gene>
<comment type="subunit">
    <text evidence="3">Homodimer.</text>
</comment>
<organism evidence="11 12">
    <name type="scientific">Venatoribacter cucullus</name>
    <dbReference type="NCBI Taxonomy" id="2661630"/>
    <lineage>
        <taxon>Bacteria</taxon>
        <taxon>Pseudomonadati</taxon>
        <taxon>Pseudomonadota</taxon>
        <taxon>Gammaproteobacteria</taxon>
        <taxon>Oceanospirillales</taxon>
        <taxon>Oceanospirillaceae</taxon>
        <taxon>Venatoribacter</taxon>
    </lineage>
</organism>
<keyword evidence="6 11" id="KW-0456">Lyase</keyword>
<dbReference type="Pfam" id="PF01063">
    <property type="entry name" value="Aminotran_4"/>
    <property type="match status" value="1"/>
</dbReference>
<evidence type="ECO:0000256" key="3">
    <source>
        <dbReference type="ARBA" id="ARBA00011738"/>
    </source>
</evidence>
<keyword evidence="4" id="KW-0663">Pyridoxal phosphate</keyword>
<sequence>MCRIRRAKCQSGRPFPTPLALVAPTAACCSASIMTDLIWVEGSWQAASWACDDRALHYGDGLFETIRLNAQGEAPLWAFHRQRLQQGLTALHFPAGSLDTIEQAWQALPLAARQPGAGKLLVSRGSGPRGYAMPSAPELRLLWQSFTPPSWAYQRFPQGFVADLGQVALSRQPLLAGFKHLNRLEQVLARQSMPDHCQELVLCDTSGQVVEGCMSNLVVCWQGHWLTPPLTQAGVNGVVRRWLLQEQLVSVADITPEMLLTAESVFFCNTLNGIIAVHRLADRVFHHKDGQHHIDYLQQRLEALFC</sequence>
<dbReference type="EMBL" id="CP046056">
    <property type="protein sequence ID" value="QQD24171.1"/>
    <property type="molecule type" value="Genomic_DNA"/>
</dbReference>
<evidence type="ECO:0000256" key="2">
    <source>
        <dbReference type="ARBA" id="ARBA00009320"/>
    </source>
</evidence>
<dbReference type="PANTHER" id="PTHR42743:SF13">
    <property type="entry name" value="P-LOOP CONTAINING NUCLEOSIDE TRIPHOSPHATE HYDROLASE PROTEIN"/>
    <property type="match status" value="1"/>
</dbReference>
<dbReference type="InterPro" id="IPR043132">
    <property type="entry name" value="BCAT-like_C"/>
</dbReference>
<dbReference type="KEGG" id="vcw:GJQ55_06640"/>
<evidence type="ECO:0000256" key="6">
    <source>
        <dbReference type="ARBA" id="ARBA00023239"/>
    </source>
</evidence>
<comment type="pathway">
    <text evidence="7">Cofactor biosynthesis; tetrahydrofolate biosynthesis; 4-aminobenzoate from chorismate: step 2/2.</text>
</comment>
<evidence type="ECO:0000256" key="1">
    <source>
        <dbReference type="ARBA" id="ARBA00001933"/>
    </source>
</evidence>